<dbReference type="AlphaFoldDB" id="A0AAD5RIP8"/>
<evidence type="ECO:0000313" key="4">
    <source>
        <dbReference type="Proteomes" id="UP001201980"/>
    </source>
</evidence>
<accession>A0AAD5RIP8</accession>
<feature type="signal peptide" evidence="2">
    <location>
        <begin position="1"/>
        <end position="31"/>
    </location>
</feature>
<evidence type="ECO:0000256" key="2">
    <source>
        <dbReference type="SAM" id="SignalP"/>
    </source>
</evidence>
<name>A0AAD5RIP8_9PEZI</name>
<keyword evidence="4" id="KW-1185">Reference proteome</keyword>
<organism evidence="3 4">
    <name type="scientific">Zalerion maritima</name>
    <dbReference type="NCBI Taxonomy" id="339359"/>
    <lineage>
        <taxon>Eukaryota</taxon>
        <taxon>Fungi</taxon>
        <taxon>Dikarya</taxon>
        <taxon>Ascomycota</taxon>
        <taxon>Pezizomycotina</taxon>
        <taxon>Sordariomycetes</taxon>
        <taxon>Lulworthiomycetidae</taxon>
        <taxon>Lulworthiales</taxon>
        <taxon>Lulworthiaceae</taxon>
        <taxon>Zalerion</taxon>
    </lineage>
</organism>
<proteinExistence type="predicted"/>
<sequence length="520" mass="57050">MATITPPRMTRSKAIMGLVFSIFLLFHMCLSSHHAAREAQKLRDDQRENSDTIPDILLHYVWTIPDPDGCDFAFEFKHFLSIYAAVHHFAPDVAYPSQCRGPLCLRLEKEEEEGNDPTAAREAPLPVVAGTPPRPPRKKTGKDASADPDQRPSMSREEATPKLKVNNAGAPKRAGNGVKIAHEEHTKITSSARPSSSSMVGPTTTGTCSRSAAWIRSSRAGSPPWRAVSTRRNTRSTAGRSSPSPERGWRRRGLDPGPERCYAWELDAAAFELAADEGSSGGAFCTLGCFDRGQRRRRNAGIGAPVMFRGRAWGRVGCKNTHASSGDGADGVGKVDESWFLPEIPQGGWERRFYESCVIHRFQSGVRDSRKVEGFEGMAPRYVLERRSNFARGNYINCLPLVVVSDCVLRRGPLPPAGIHAKWSALVNAMSGFVFVLVLVASSRRSADPKNLDFFESVDLVLKSGLELPDWVAFVVQYGHSHLVASILALLDELGIDCLVLYRPLSSLCVVEQAVEPGEL</sequence>
<evidence type="ECO:0000313" key="3">
    <source>
        <dbReference type="EMBL" id="KAJ2894434.1"/>
    </source>
</evidence>
<comment type="caution">
    <text evidence="3">The sequence shown here is derived from an EMBL/GenBank/DDBJ whole genome shotgun (WGS) entry which is preliminary data.</text>
</comment>
<feature type="compositionally biased region" description="Low complexity" evidence="1">
    <location>
        <begin position="209"/>
        <end position="222"/>
    </location>
</feature>
<protein>
    <submittedName>
        <fullName evidence="3">Uncharacterized protein</fullName>
    </submittedName>
</protein>
<feature type="chain" id="PRO_5041945443" evidence="2">
    <location>
        <begin position="32"/>
        <end position="520"/>
    </location>
</feature>
<feature type="compositionally biased region" description="Polar residues" evidence="1">
    <location>
        <begin position="235"/>
        <end position="244"/>
    </location>
</feature>
<feature type="region of interest" description="Disordered" evidence="1">
    <location>
        <begin position="110"/>
        <end position="254"/>
    </location>
</feature>
<dbReference type="EMBL" id="JAKWBI020000496">
    <property type="protein sequence ID" value="KAJ2894434.1"/>
    <property type="molecule type" value="Genomic_DNA"/>
</dbReference>
<reference evidence="3" key="1">
    <citation type="submission" date="2022-07" db="EMBL/GenBank/DDBJ databases">
        <title>Draft genome sequence of Zalerion maritima ATCC 34329, a (micro)plastics degrading marine fungus.</title>
        <authorList>
            <person name="Paco A."/>
            <person name="Goncalves M.F.M."/>
            <person name="Rocha-Santos T.A.P."/>
            <person name="Alves A."/>
        </authorList>
    </citation>
    <scope>NUCLEOTIDE SEQUENCE</scope>
    <source>
        <strain evidence="3">ATCC 34329</strain>
    </source>
</reference>
<gene>
    <name evidence="3" type="ORF">MKZ38_007537</name>
</gene>
<evidence type="ECO:0000256" key="1">
    <source>
        <dbReference type="SAM" id="MobiDB-lite"/>
    </source>
</evidence>
<keyword evidence="2" id="KW-0732">Signal</keyword>
<feature type="compositionally biased region" description="Basic and acidic residues" evidence="1">
    <location>
        <begin position="141"/>
        <end position="161"/>
    </location>
</feature>
<feature type="compositionally biased region" description="Polar residues" evidence="1">
    <location>
        <begin position="188"/>
        <end position="208"/>
    </location>
</feature>
<dbReference type="Proteomes" id="UP001201980">
    <property type="component" value="Unassembled WGS sequence"/>
</dbReference>